<dbReference type="AlphaFoldDB" id="A0A8K0XM82"/>
<dbReference type="GO" id="GO:0006654">
    <property type="term" value="P:phosphatidic acid biosynthetic process"/>
    <property type="evidence" value="ECO:0007669"/>
    <property type="project" value="TreeGrafter"/>
</dbReference>
<dbReference type="PRINTS" id="PR00080">
    <property type="entry name" value="SDRFAMILY"/>
</dbReference>
<reference evidence="5" key="1">
    <citation type="journal article" date="2021" name="New Phytol.">
        <title>Evolutionary innovations through gain and loss of genes in the ectomycorrhizal Boletales.</title>
        <authorList>
            <person name="Wu G."/>
            <person name="Miyauchi S."/>
            <person name="Morin E."/>
            <person name="Kuo A."/>
            <person name="Drula E."/>
            <person name="Varga T."/>
            <person name="Kohler A."/>
            <person name="Feng B."/>
            <person name="Cao Y."/>
            <person name="Lipzen A."/>
            <person name="Daum C."/>
            <person name="Hundley H."/>
            <person name="Pangilinan J."/>
            <person name="Johnson J."/>
            <person name="Barry K."/>
            <person name="LaButti K."/>
            <person name="Ng V."/>
            <person name="Ahrendt S."/>
            <person name="Min B."/>
            <person name="Choi I.G."/>
            <person name="Park H."/>
            <person name="Plett J.M."/>
            <person name="Magnuson J."/>
            <person name="Spatafora J.W."/>
            <person name="Nagy L.G."/>
            <person name="Henrissat B."/>
            <person name="Grigoriev I.V."/>
            <person name="Yang Z.L."/>
            <person name="Xu J."/>
            <person name="Martin F.M."/>
        </authorList>
    </citation>
    <scope>NUCLEOTIDE SEQUENCE</scope>
    <source>
        <strain evidence="5">KKN 215</strain>
    </source>
</reference>
<dbReference type="OrthoDB" id="2102561at2759"/>
<dbReference type="EMBL" id="JAEVFJ010000031">
    <property type="protein sequence ID" value="KAH8092682.1"/>
    <property type="molecule type" value="Genomic_DNA"/>
</dbReference>
<dbReference type="PANTHER" id="PTHR44169:SF6">
    <property type="entry name" value="NADPH-DEPENDENT 1-ACYLDIHYDROXYACETONE PHOSPHATE REDUCTASE"/>
    <property type="match status" value="1"/>
</dbReference>
<evidence type="ECO:0000313" key="5">
    <source>
        <dbReference type="EMBL" id="KAH8092682.1"/>
    </source>
</evidence>
<keyword evidence="3" id="KW-0560">Oxidoreductase</keyword>
<proteinExistence type="inferred from homology"/>
<keyword evidence="6" id="KW-1185">Reference proteome</keyword>
<dbReference type="CDD" id="cd05374">
    <property type="entry name" value="17beta-HSD-like_SDR_c"/>
    <property type="match status" value="1"/>
</dbReference>
<accession>A0A8K0XM82</accession>
<evidence type="ECO:0000256" key="3">
    <source>
        <dbReference type="ARBA" id="ARBA00023002"/>
    </source>
</evidence>
<dbReference type="InterPro" id="IPR036291">
    <property type="entry name" value="NAD(P)-bd_dom_sf"/>
</dbReference>
<evidence type="ECO:0000256" key="4">
    <source>
        <dbReference type="RuleBase" id="RU000363"/>
    </source>
</evidence>
<dbReference type="PROSITE" id="PS00061">
    <property type="entry name" value="ADH_SHORT"/>
    <property type="match status" value="1"/>
</dbReference>
<evidence type="ECO:0008006" key="7">
    <source>
        <dbReference type="Google" id="ProtNLM"/>
    </source>
</evidence>
<keyword evidence="2" id="KW-0521">NADP</keyword>
<dbReference type="Pfam" id="PF00106">
    <property type="entry name" value="adh_short"/>
    <property type="match status" value="1"/>
</dbReference>
<organism evidence="5 6">
    <name type="scientific">Cristinia sonorae</name>
    <dbReference type="NCBI Taxonomy" id="1940300"/>
    <lineage>
        <taxon>Eukaryota</taxon>
        <taxon>Fungi</taxon>
        <taxon>Dikarya</taxon>
        <taxon>Basidiomycota</taxon>
        <taxon>Agaricomycotina</taxon>
        <taxon>Agaricomycetes</taxon>
        <taxon>Agaricomycetidae</taxon>
        <taxon>Agaricales</taxon>
        <taxon>Pleurotineae</taxon>
        <taxon>Stephanosporaceae</taxon>
        <taxon>Cristinia</taxon>
    </lineage>
</organism>
<comment type="caution">
    <text evidence="5">The sequence shown here is derived from an EMBL/GenBank/DDBJ whole genome shotgun (WGS) entry which is preliminary data.</text>
</comment>
<protein>
    <recommendedName>
        <fullName evidence="7">NADPH-dependent 1-acyldihydroxyacetone phosphate reductase</fullName>
    </recommendedName>
</protein>
<dbReference type="SUPFAM" id="SSF51735">
    <property type="entry name" value="NAD(P)-binding Rossmann-fold domains"/>
    <property type="match status" value="1"/>
</dbReference>
<dbReference type="Proteomes" id="UP000813824">
    <property type="component" value="Unassembled WGS sequence"/>
</dbReference>
<dbReference type="Gene3D" id="3.40.50.720">
    <property type="entry name" value="NAD(P)-binding Rossmann-like Domain"/>
    <property type="match status" value="1"/>
</dbReference>
<evidence type="ECO:0000313" key="6">
    <source>
        <dbReference type="Proteomes" id="UP000813824"/>
    </source>
</evidence>
<comment type="similarity">
    <text evidence="1 4">Belongs to the short-chain dehydrogenases/reductases (SDR) family.</text>
</comment>
<sequence>MAKARQSVLITGCSKDGIGEELAKQYHAKGLRVFATARNPAAMEPLRAMGIETLTLDVTNAESIASVKSQVEKLTGGKLDILINNAGTSYIYAASDIEMDEVRKLFEVNVFAVMAMTKAFLPLLVASGDARILNVGSLTGVTPIPFGSVYGSSKAALHSFNDTLRVELAPFGIKVMLIVAGNIKSHITNTETKMPDDSMYQPIEPEFRRNRLENFHAGAPERGPIVAQILRESLKQKPTAWLWVSKNSWLVWFVSTFRPRTAFDAIVSKRYGLSKLTQILRSSKRKTN</sequence>
<dbReference type="PANTHER" id="PTHR44169">
    <property type="entry name" value="NADPH-DEPENDENT 1-ACYLDIHYDROXYACETONE PHOSPHATE REDUCTASE"/>
    <property type="match status" value="1"/>
</dbReference>
<dbReference type="InterPro" id="IPR002347">
    <property type="entry name" value="SDR_fam"/>
</dbReference>
<dbReference type="GO" id="GO:0005811">
    <property type="term" value="C:lipid droplet"/>
    <property type="evidence" value="ECO:0007669"/>
    <property type="project" value="TreeGrafter"/>
</dbReference>
<gene>
    <name evidence="5" type="ORF">BXZ70DRAFT_453448</name>
</gene>
<dbReference type="GO" id="GO:0000140">
    <property type="term" value="F:acylglycerone-phosphate reductase (NADP+) activity"/>
    <property type="evidence" value="ECO:0007669"/>
    <property type="project" value="TreeGrafter"/>
</dbReference>
<dbReference type="GO" id="GO:0005783">
    <property type="term" value="C:endoplasmic reticulum"/>
    <property type="evidence" value="ECO:0007669"/>
    <property type="project" value="TreeGrafter"/>
</dbReference>
<evidence type="ECO:0000256" key="2">
    <source>
        <dbReference type="ARBA" id="ARBA00022857"/>
    </source>
</evidence>
<dbReference type="PRINTS" id="PR00081">
    <property type="entry name" value="GDHRDH"/>
</dbReference>
<dbReference type="InterPro" id="IPR020904">
    <property type="entry name" value="Sc_DH/Rdtase_CS"/>
</dbReference>
<name>A0A8K0XM82_9AGAR</name>
<dbReference type="GO" id="GO:0019433">
    <property type="term" value="P:triglyceride catabolic process"/>
    <property type="evidence" value="ECO:0007669"/>
    <property type="project" value="TreeGrafter"/>
</dbReference>
<dbReference type="GO" id="GO:0004806">
    <property type="term" value="F:triacylglycerol lipase activity"/>
    <property type="evidence" value="ECO:0007669"/>
    <property type="project" value="TreeGrafter"/>
</dbReference>
<evidence type="ECO:0000256" key="1">
    <source>
        <dbReference type="ARBA" id="ARBA00006484"/>
    </source>
</evidence>